<dbReference type="InterPro" id="IPR002686">
    <property type="entry name" value="Transposase_17"/>
</dbReference>
<organism evidence="2 3">
    <name type="scientific">Candidatus Scalindua japonica</name>
    <dbReference type="NCBI Taxonomy" id="1284222"/>
    <lineage>
        <taxon>Bacteria</taxon>
        <taxon>Pseudomonadati</taxon>
        <taxon>Planctomycetota</taxon>
        <taxon>Candidatus Brocadiia</taxon>
        <taxon>Candidatus Brocadiales</taxon>
        <taxon>Candidatus Scalinduaceae</taxon>
        <taxon>Candidatus Scalindua</taxon>
    </lineage>
</organism>
<evidence type="ECO:0000259" key="1">
    <source>
        <dbReference type="SMART" id="SM01321"/>
    </source>
</evidence>
<dbReference type="Proteomes" id="UP000218542">
    <property type="component" value="Unassembled WGS sequence"/>
</dbReference>
<dbReference type="OrthoDB" id="277009at2"/>
<dbReference type="SUPFAM" id="SSF143422">
    <property type="entry name" value="Transposase IS200-like"/>
    <property type="match status" value="1"/>
</dbReference>
<dbReference type="RefSeq" id="WP_096895202.1">
    <property type="nucleotide sequence ID" value="NZ_BAOS01000028.1"/>
</dbReference>
<evidence type="ECO:0000313" key="3">
    <source>
        <dbReference type="Proteomes" id="UP000218542"/>
    </source>
</evidence>
<dbReference type="GO" id="GO:0004803">
    <property type="term" value="F:transposase activity"/>
    <property type="evidence" value="ECO:0007669"/>
    <property type="project" value="InterPro"/>
</dbReference>
<proteinExistence type="predicted"/>
<keyword evidence="3" id="KW-1185">Reference proteome</keyword>
<dbReference type="GO" id="GO:0043565">
    <property type="term" value="F:sequence-specific DNA binding"/>
    <property type="evidence" value="ECO:0007669"/>
    <property type="project" value="TreeGrafter"/>
</dbReference>
<comment type="caution">
    <text evidence="2">The sequence shown here is derived from an EMBL/GenBank/DDBJ whole genome shotgun (WGS) entry which is preliminary data.</text>
</comment>
<dbReference type="InterPro" id="IPR052715">
    <property type="entry name" value="RAYT_transposase"/>
</dbReference>
<reference evidence="3" key="1">
    <citation type="journal article" date="2017" name="Environ. Microbiol. Rep.">
        <title>Genetic Diversity of Marine Anaerobic Ammonium-Oxidizing Bacteria as Revealed by Genomic and Proteomic Analyses of 'Candidatus Scalindua japonica'.</title>
        <authorList>
            <person name="Oshiki M."/>
            <person name="Mizuto K."/>
            <person name="Kimura Z."/>
            <person name="Kindaichi T."/>
            <person name="Satoh H."/>
            <person name="Okabe S."/>
        </authorList>
    </citation>
    <scope>NUCLEOTIDE SEQUENCE [LARGE SCALE GENOMIC DNA]</scope>
    <source>
        <strain evidence="3">husup-a2</strain>
    </source>
</reference>
<sequence length="183" mass="22162">MPNFRRAFVPGGTFFFTVVTFNRQRFLTQLESRNILHEVINEVKRKYPFKIDSWVLLPEHLHCIWSLPEGDSDFSKRWGLIKAWFSKRTKGFLYKDEWMTNSKRKYRESTIWQRRFWEHMVRDEDDFNKHMNYVHFNPVKHGLVKSVNDWPYSTFHRCVRDGLYPPDWGGDDSSNTNDTNFGE</sequence>
<dbReference type="InterPro" id="IPR036515">
    <property type="entry name" value="Transposase_17_sf"/>
</dbReference>
<name>A0A286U182_9BACT</name>
<protein>
    <submittedName>
        <fullName evidence="2">Transposase and inactivated derivatives</fullName>
    </submittedName>
</protein>
<dbReference type="PANTHER" id="PTHR36966:SF1">
    <property type="entry name" value="REP-ASSOCIATED TYROSINE TRANSPOSASE"/>
    <property type="match status" value="1"/>
</dbReference>
<accession>A0A286U182</accession>
<evidence type="ECO:0000313" key="2">
    <source>
        <dbReference type="EMBL" id="GAX61831.1"/>
    </source>
</evidence>
<dbReference type="GO" id="GO:0006313">
    <property type="term" value="P:DNA transposition"/>
    <property type="evidence" value="ECO:0007669"/>
    <property type="project" value="InterPro"/>
</dbReference>
<dbReference type="NCBIfam" id="NF047646">
    <property type="entry name" value="REP_Tyr_transpos"/>
    <property type="match status" value="1"/>
</dbReference>
<feature type="domain" description="Transposase IS200-like" evidence="1">
    <location>
        <begin position="9"/>
        <end position="137"/>
    </location>
</feature>
<dbReference type="PANTHER" id="PTHR36966">
    <property type="entry name" value="REP-ASSOCIATED TYROSINE TRANSPOSASE"/>
    <property type="match status" value="1"/>
</dbReference>
<dbReference type="AlphaFoldDB" id="A0A286U182"/>
<dbReference type="EMBL" id="BAOS01000028">
    <property type="protein sequence ID" value="GAX61831.1"/>
    <property type="molecule type" value="Genomic_DNA"/>
</dbReference>
<dbReference type="SMART" id="SM01321">
    <property type="entry name" value="Y1_Tnp"/>
    <property type="match status" value="1"/>
</dbReference>
<dbReference type="Gene3D" id="3.30.70.1290">
    <property type="entry name" value="Transposase IS200-like"/>
    <property type="match status" value="1"/>
</dbReference>
<dbReference type="Pfam" id="PF01797">
    <property type="entry name" value="Y1_Tnp"/>
    <property type="match status" value="1"/>
</dbReference>
<gene>
    <name evidence="2" type="ORF">SCALIN_C28_0033</name>
</gene>